<reference evidence="3 4" key="1">
    <citation type="submission" date="2014-05" db="EMBL/GenBank/DDBJ databases">
        <title>Cellulosimicrobium funkei U11 genome.</title>
        <authorList>
            <person name="Hu C."/>
            <person name="Gong Y."/>
            <person name="Wan W."/>
            <person name="Jiang M."/>
        </authorList>
    </citation>
    <scope>NUCLEOTIDE SEQUENCE [LARGE SCALE GENOMIC DNA]</scope>
    <source>
        <strain evidence="3 4">U11</strain>
    </source>
</reference>
<dbReference type="PATRIC" id="fig|264251.5.peg.374"/>
<dbReference type="EMBL" id="JNBQ01000001">
    <property type="protein sequence ID" value="KLN36613.1"/>
    <property type="molecule type" value="Genomic_DNA"/>
</dbReference>
<accession>A0A0H2KU04</accession>
<comment type="similarity">
    <text evidence="1">Belongs to the AHA1 family.</text>
</comment>
<name>A0A0H2KU04_9MICO</name>
<evidence type="ECO:0000313" key="3">
    <source>
        <dbReference type="EMBL" id="KLN36613.1"/>
    </source>
</evidence>
<evidence type="ECO:0000313" key="4">
    <source>
        <dbReference type="Proteomes" id="UP000035265"/>
    </source>
</evidence>
<dbReference type="Proteomes" id="UP000035265">
    <property type="component" value="Unassembled WGS sequence"/>
</dbReference>
<protein>
    <recommendedName>
        <fullName evidence="2">Activator of Hsp90 ATPase homologue 1/2-like C-terminal domain-containing protein</fullName>
    </recommendedName>
</protein>
<comment type="caution">
    <text evidence="3">The sequence shown here is derived from an EMBL/GenBank/DDBJ whole genome shotgun (WGS) entry which is preliminary data.</text>
</comment>
<dbReference type="SUPFAM" id="SSF55961">
    <property type="entry name" value="Bet v1-like"/>
    <property type="match status" value="1"/>
</dbReference>
<proteinExistence type="inferred from homology"/>
<dbReference type="InterPro" id="IPR023393">
    <property type="entry name" value="START-like_dom_sf"/>
</dbReference>
<evidence type="ECO:0000259" key="2">
    <source>
        <dbReference type="Pfam" id="PF08327"/>
    </source>
</evidence>
<dbReference type="Pfam" id="PF08327">
    <property type="entry name" value="AHSA1"/>
    <property type="match status" value="1"/>
</dbReference>
<dbReference type="Gene3D" id="3.30.530.20">
    <property type="match status" value="1"/>
</dbReference>
<keyword evidence="4" id="KW-1185">Reference proteome</keyword>
<evidence type="ECO:0000256" key="1">
    <source>
        <dbReference type="ARBA" id="ARBA00006817"/>
    </source>
</evidence>
<dbReference type="RefSeq" id="WP_047231066.1">
    <property type="nucleotide sequence ID" value="NZ_JNBQ01000001.1"/>
</dbReference>
<dbReference type="InterPro" id="IPR013538">
    <property type="entry name" value="ASHA1/2-like_C"/>
</dbReference>
<dbReference type="AlphaFoldDB" id="A0A0H2KU04"/>
<feature type="domain" description="Activator of Hsp90 ATPase homologue 1/2-like C-terminal" evidence="2">
    <location>
        <begin position="14"/>
        <end position="135"/>
    </location>
</feature>
<sequence>MSLAPIVHELRLACPVEVAFDTYVDRIGEWWPPGYADDARSFTGLVVEPVVGGRVVASHGADERVWGRVTLWERATHLAHTFTPGQPPGRASLVRVDLRPSATGTAVRFEHGGWAPGSERVRSRFTGWPRILSRYAHLAEHPDPEK</sequence>
<organism evidence="3 4">
    <name type="scientific">Cellulosimicrobium funkei</name>
    <dbReference type="NCBI Taxonomy" id="264251"/>
    <lineage>
        <taxon>Bacteria</taxon>
        <taxon>Bacillati</taxon>
        <taxon>Actinomycetota</taxon>
        <taxon>Actinomycetes</taxon>
        <taxon>Micrococcales</taxon>
        <taxon>Promicromonosporaceae</taxon>
        <taxon>Cellulosimicrobium</taxon>
    </lineage>
</organism>
<dbReference type="STRING" id="264251.FB00_01815"/>
<gene>
    <name evidence="3" type="ORF">FB00_01815</name>
</gene>